<evidence type="ECO:0000313" key="3">
    <source>
        <dbReference type="Proteomes" id="UP000054018"/>
    </source>
</evidence>
<evidence type="ECO:0000313" key="2">
    <source>
        <dbReference type="EMBL" id="KIK24806.1"/>
    </source>
</evidence>
<accession>A0A0C9Z6F7</accession>
<dbReference type="AlphaFoldDB" id="A0A0C9Z6F7"/>
<organism evidence="2 3">
    <name type="scientific">Pisolithus microcarpus 441</name>
    <dbReference type="NCBI Taxonomy" id="765257"/>
    <lineage>
        <taxon>Eukaryota</taxon>
        <taxon>Fungi</taxon>
        <taxon>Dikarya</taxon>
        <taxon>Basidiomycota</taxon>
        <taxon>Agaricomycotina</taxon>
        <taxon>Agaricomycetes</taxon>
        <taxon>Agaricomycetidae</taxon>
        <taxon>Boletales</taxon>
        <taxon>Sclerodermatineae</taxon>
        <taxon>Pisolithaceae</taxon>
        <taxon>Pisolithus</taxon>
    </lineage>
</organism>
<name>A0A0C9Z6F7_9AGAM</name>
<gene>
    <name evidence="2" type="ORF">PISMIDRAFT_677909</name>
</gene>
<dbReference type="EMBL" id="KN833713">
    <property type="protein sequence ID" value="KIK24806.1"/>
    <property type="molecule type" value="Genomic_DNA"/>
</dbReference>
<keyword evidence="3" id="KW-1185">Reference proteome</keyword>
<protein>
    <submittedName>
        <fullName evidence="2">Uncharacterized protein</fullName>
    </submittedName>
</protein>
<feature type="region of interest" description="Disordered" evidence="1">
    <location>
        <begin position="1"/>
        <end position="30"/>
    </location>
</feature>
<dbReference type="HOGENOM" id="CLU_2387024_0_0_1"/>
<reference evidence="3" key="2">
    <citation type="submission" date="2015-01" db="EMBL/GenBank/DDBJ databases">
        <title>Evolutionary Origins and Diversification of the Mycorrhizal Mutualists.</title>
        <authorList>
            <consortium name="DOE Joint Genome Institute"/>
            <consortium name="Mycorrhizal Genomics Consortium"/>
            <person name="Kohler A."/>
            <person name="Kuo A."/>
            <person name="Nagy L.G."/>
            <person name="Floudas D."/>
            <person name="Copeland A."/>
            <person name="Barry K.W."/>
            <person name="Cichocki N."/>
            <person name="Veneault-Fourrey C."/>
            <person name="LaButti K."/>
            <person name="Lindquist E.A."/>
            <person name="Lipzen A."/>
            <person name="Lundell T."/>
            <person name="Morin E."/>
            <person name="Murat C."/>
            <person name="Riley R."/>
            <person name="Ohm R."/>
            <person name="Sun H."/>
            <person name="Tunlid A."/>
            <person name="Henrissat B."/>
            <person name="Grigoriev I.V."/>
            <person name="Hibbett D.S."/>
            <person name="Martin F."/>
        </authorList>
    </citation>
    <scope>NUCLEOTIDE SEQUENCE [LARGE SCALE GENOMIC DNA]</scope>
    <source>
        <strain evidence="3">441</strain>
    </source>
</reference>
<sequence length="94" mass="10477">MNVERTDELPISTPKVSPFRGPPSSAKHNLATSSLHSHHICISFPHRPARYLDLSSCSGVARIVFLNRGPTARSGRPSRFEAQRSDMRDVFYLG</sequence>
<proteinExistence type="predicted"/>
<evidence type="ECO:0000256" key="1">
    <source>
        <dbReference type="SAM" id="MobiDB-lite"/>
    </source>
</evidence>
<reference evidence="2 3" key="1">
    <citation type="submission" date="2014-04" db="EMBL/GenBank/DDBJ databases">
        <authorList>
            <consortium name="DOE Joint Genome Institute"/>
            <person name="Kuo A."/>
            <person name="Kohler A."/>
            <person name="Costa M.D."/>
            <person name="Nagy L.G."/>
            <person name="Floudas D."/>
            <person name="Copeland A."/>
            <person name="Barry K.W."/>
            <person name="Cichocki N."/>
            <person name="Veneault-Fourrey C."/>
            <person name="LaButti K."/>
            <person name="Lindquist E.A."/>
            <person name="Lipzen A."/>
            <person name="Lundell T."/>
            <person name="Morin E."/>
            <person name="Murat C."/>
            <person name="Sun H."/>
            <person name="Tunlid A."/>
            <person name="Henrissat B."/>
            <person name="Grigoriev I.V."/>
            <person name="Hibbett D.S."/>
            <person name="Martin F."/>
            <person name="Nordberg H.P."/>
            <person name="Cantor M.N."/>
            <person name="Hua S.X."/>
        </authorList>
    </citation>
    <scope>NUCLEOTIDE SEQUENCE [LARGE SCALE GENOMIC DNA]</scope>
    <source>
        <strain evidence="2 3">441</strain>
    </source>
</reference>
<dbReference type="Proteomes" id="UP000054018">
    <property type="component" value="Unassembled WGS sequence"/>
</dbReference>